<organism evidence="3 4">
    <name type="scientific">Nocardioides hankookensis</name>
    <dbReference type="NCBI Taxonomy" id="443157"/>
    <lineage>
        <taxon>Bacteria</taxon>
        <taxon>Bacillati</taxon>
        <taxon>Actinomycetota</taxon>
        <taxon>Actinomycetes</taxon>
        <taxon>Propionibacteriales</taxon>
        <taxon>Nocardioidaceae</taxon>
        <taxon>Nocardioides</taxon>
    </lineage>
</organism>
<comment type="caution">
    <text evidence="3">The sequence shown here is derived from an EMBL/GenBank/DDBJ whole genome shotgun (WGS) entry which is preliminary data.</text>
</comment>
<gene>
    <name evidence="3" type="ORF">ACFPYL_16360</name>
</gene>
<keyword evidence="2" id="KW-0812">Transmembrane</keyword>
<name>A0ABW1LL51_9ACTN</name>
<proteinExistence type="predicted"/>
<protein>
    <submittedName>
        <fullName evidence="3">Uncharacterized protein</fullName>
    </submittedName>
</protein>
<accession>A0ABW1LL51</accession>
<feature type="compositionally biased region" description="Polar residues" evidence="1">
    <location>
        <begin position="1"/>
        <end position="10"/>
    </location>
</feature>
<dbReference type="RefSeq" id="WP_379156429.1">
    <property type="nucleotide sequence ID" value="NZ_JBHSRJ010000005.1"/>
</dbReference>
<evidence type="ECO:0000313" key="4">
    <source>
        <dbReference type="Proteomes" id="UP001596135"/>
    </source>
</evidence>
<sequence length="213" mass="21920">MSSTLDSAQQRAYAEPTPTRTRSSRIGRRGVAIALVAAVVAVAVALAVWLTRAPSEAPYADPAATGRLTLCGADGTALTEGSTKDSILAATVVGATAAAETYAAEGRTAALFAYQPREGLAPSEWSGLQLTAPTSYDDPAAPGVTLAEGDTTLSQFLGGFPATYDGWVQLRLYLAAPGQQVSSQQYDAVDLHVDGTTWRAVDPGASTCPTTTP</sequence>
<dbReference type="Proteomes" id="UP001596135">
    <property type="component" value="Unassembled WGS sequence"/>
</dbReference>
<keyword evidence="4" id="KW-1185">Reference proteome</keyword>
<keyword evidence="2" id="KW-0472">Membrane</keyword>
<feature type="transmembrane region" description="Helical" evidence="2">
    <location>
        <begin position="30"/>
        <end position="50"/>
    </location>
</feature>
<reference evidence="4" key="1">
    <citation type="journal article" date="2019" name="Int. J. Syst. Evol. Microbiol.">
        <title>The Global Catalogue of Microorganisms (GCM) 10K type strain sequencing project: providing services to taxonomists for standard genome sequencing and annotation.</title>
        <authorList>
            <consortium name="The Broad Institute Genomics Platform"/>
            <consortium name="The Broad Institute Genome Sequencing Center for Infectious Disease"/>
            <person name="Wu L."/>
            <person name="Ma J."/>
        </authorList>
    </citation>
    <scope>NUCLEOTIDE SEQUENCE [LARGE SCALE GENOMIC DNA]</scope>
    <source>
        <strain evidence="4">CCUG 54522</strain>
    </source>
</reference>
<evidence type="ECO:0000313" key="3">
    <source>
        <dbReference type="EMBL" id="MFC6044665.1"/>
    </source>
</evidence>
<evidence type="ECO:0000256" key="1">
    <source>
        <dbReference type="SAM" id="MobiDB-lite"/>
    </source>
</evidence>
<keyword evidence="2" id="KW-1133">Transmembrane helix</keyword>
<evidence type="ECO:0000256" key="2">
    <source>
        <dbReference type="SAM" id="Phobius"/>
    </source>
</evidence>
<dbReference type="EMBL" id="JBHSRJ010000005">
    <property type="protein sequence ID" value="MFC6044665.1"/>
    <property type="molecule type" value="Genomic_DNA"/>
</dbReference>
<feature type="region of interest" description="Disordered" evidence="1">
    <location>
        <begin position="1"/>
        <end position="24"/>
    </location>
</feature>